<protein>
    <submittedName>
        <fullName evidence="1">Uncharacterized protein</fullName>
    </submittedName>
</protein>
<evidence type="ECO:0000313" key="3">
    <source>
        <dbReference type="Proteomes" id="UP000268436"/>
    </source>
</evidence>
<evidence type="ECO:0000313" key="1">
    <source>
        <dbReference type="EMBL" id="AZQ94100.1"/>
    </source>
</evidence>
<keyword evidence="3" id="KW-1185">Reference proteome</keyword>
<dbReference type="Proteomes" id="UP000268436">
    <property type="component" value="Unassembled WGS sequence"/>
</dbReference>
<dbReference type="AlphaFoldDB" id="A0A3Q9GCS1"/>
<organism evidence="1 4">
    <name type="scientific">Moraxella catarrhalis</name>
    <name type="common">Branhamella catarrhalis</name>
    <dbReference type="NCBI Taxonomy" id="480"/>
    <lineage>
        <taxon>Bacteria</taxon>
        <taxon>Pseudomonadati</taxon>
        <taxon>Pseudomonadota</taxon>
        <taxon>Gammaproteobacteria</taxon>
        <taxon>Moraxellales</taxon>
        <taxon>Moraxellaceae</taxon>
        <taxon>Moraxella</taxon>
    </lineage>
</organism>
<dbReference type="EMBL" id="CP034662">
    <property type="protein sequence ID" value="AZQ94100.1"/>
    <property type="molecule type" value="Genomic_DNA"/>
</dbReference>
<gene>
    <name evidence="1" type="ORF">EJK53_0533</name>
    <name evidence="2" type="ORF">EJK54_0149</name>
</gene>
<proteinExistence type="predicted"/>
<accession>A0A3Q9GCS1</accession>
<evidence type="ECO:0000313" key="4">
    <source>
        <dbReference type="Proteomes" id="UP000280228"/>
    </source>
</evidence>
<reference evidence="3 4" key="1">
    <citation type="submission" date="2018-12" db="EMBL/GenBank/DDBJ databases">
        <title>Persistence of Moraxella catarrhalis in Chronic Obstructive Pulmonary Disease and Regulation of the Hag/MID Adhesin.</title>
        <authorList>
            <person name="Murphy T."/>
            <person name="Zhao X."/>
            <person name="Vyas G."/>
            <person name="Aluvathingal J."/>
            <person name="Nadendla S."/>
            <person name="Tallon L."/>
            <person name="Tettelin H."/>
        </authorList>
    </citation>
    <scope>NUCLEOTIDE SEQUENCE [LARGE SCALE GENOMIC DNA]</scope>
    <source>
        <strain evidence="2 3">173P27B1</strain>
        <strain evidence="1 4">46P58B1</strain>
    </source>
</reference>
<dbReference type="Proteomes" id="UP000280228">
    <property type="component" value="Chromosome"/>
</dbReference>
<evidence type="ECO:0000313" key="2">
    <source>
        <dbReference type="EMBL" id="RUO13384.1"/>
    </source>
</evidence>
<sequence length="41" mass="4629">MDAKVTLSITSLSTHIEYAPLKYNDGEILIQKQSIFINHPV</sequence>
<name>A0A3Q9GCS1_MORCA</name>
<dbReference type="EMBL" id="RYER01000021">
    <property type="protein sequence ID" value="RUO13384.1"/>
    <property type="molecule type" value="Genomic_DNA"/>
</dbReference>